<dbReference type="Gene3D" id="3.60.21.10">
    <property type="match status" value="1"/>
</dbReference>
<dbReference type="AlphaFoldDB" id="A0A964FKL6"/>
<dbReference type="PANTHER" id="PTHR10161">
    <property type="entry name" value="TARTRATE-RESISTANT ACID PHOSPHATASE TYPE 5"/>
    <property type="match status" value="1"/>
</dbReference>
<dbReference type="RefSeq" id="WP_229641949.1">
    <property type="nucleotide sequence ID" value="NZ_JADWDC010000056.1"/>
</dbReference>
<gene>
    <name evidence="4" type="ORF">I4641_17890</name>
</gene>
<organism evidence="4 5">
    <name type="scientific">Waterburya agarophytonicola KI4</name>
    <dbReference type="NCBI Taxonomy" id="2874699"/>
    <lineage>
        <taxon>Bacteria</taxon>
        <taxon>Bacillati</taxon>
        <taxon>Cyanobacteriota</taxon>
        <taxon>Cyanophyceae</taxon>
        <taxon>Pleurocapsales</taxon>
        <taxon>Hyellaceae</taxon>
        <taxon>Waterburya</taxon>
        <taxon>Waterburya agarophytonicola</taxon>
    </lineage>
</organism>
<keyword evidence="2" id="KW-0378">Hydrolase</keyword>
<keyword evidence="5" id="KW-1185">Reference proteome</keyword>
<keyword evidence="1" id="KW-0732">Signal</keyword>
<dbReference type="SUPFAM" id="SSF56300">
    <property type="entry name" value="Metallo-dependent phosphatases"/>
    <property type="match status" value="1"/>
</dbReference>
<dbReference type="InterPro" id="IPR029052">
    <property type="entry name" value="Metallo-depent_PP-like"/>
</dbReference>
<comment type="caution">
    <text evidence="4">The sequence shown here is derived from an EMBL/GenBank/DDBJ whole genome shotgun (WGS) entry which is preliminary data.</text>
</comment>
<dbReference type="EMBL" id="JADWDC010000056">
    <property type="protein sequence ID" value="MCC0178843.1"/>
    <property type="molecule type" value="Genomic_DNA"/>
</dbReference>
<accession>A0A964FKL6</accession>
<dbReference type="InterPro" id="IPR004843">
    <property type="entry name" value="Calcineurin-like_PHP"/>
</dbReference>
<dbReference type="PANTHER" id="PTHR10161:SF14">
    <property type="entry name" value="TARTRATE-RESISTANT ACID PHOSPHATASE TYPE 5"/>
    <property type="match status" value="1"/>
</dbReference>
<evidence type="ECO:0000256" key="2">
    <source>
        <dbReference type="ARBA" id="ARBA00022801"/>
    </source>
</evidence>
<evidence type="ECO:0000313" key="4">
    <source>
        <dbReference type="EMBL" id="MCC0178843.1"/>
    </source>
</evidence>
<proteinExistence type="predicted"/>
<feature type="domain" description="Calcineurin-like phosphoesterase" evidence="3">
    <location>
        <begin position="40"/>
        <end position="221"/>
    </location>
</feature>
<dbReference type="GO" id="GO:0016787">
    <property type="term" value="F:hydrolase activity"/>
    <property type="evidence" value="ECO:0007669"/>
    <property type="project" value="UniProtKB-KW"/>
</dbReference>
<dbReference type="InterPro" id="IPR051558">
    <property type="entry name" value="Metallophosphoesterase_PAP"/>
</dbReference>
<evidence type="ECO:0000313" key="5">
    <source>
        <dbReference type="Proteomes" id="UP000729733"/>
    </source>
</evidence>
<reference evidence="4" key="1">
    <citation type="journal article" date="2021" name="Antonie Van Leeuwenhoek">
        <title>Draft genome and description of Waterburya agarophytonicola gen. nov. sp. nov. (Pleurocapsales, Cyanobacteria): a seaweed symbiont.</title>
        <authorList>
            <person name="Bonthond G."/>
            <person name="Shalygin S."/>
            <person name="Bayer T."/>
            <person name="Weinberger F."/>
        </authorList>
    </citation>
    <scope>NUCLEOTIDE SEQUENCE</scope>
    <source>
        <strain evidence="4">KI4</strain>
    </source>
</reference>
<dbReference type="Pfam" id="PF00149">
    <property type="entry name" value="Metallophos"/>
    <property type="match status" value="1"/>
</dbReference>
<evidence type="ECO:0000256" key="1">
    <source>
        <dbReference type="ARBA" id="ARBA00022729"/>
    </source>
</evidence>
<name>A0A964FKL6_9CYAN</name>
<sequence>MKRRQLLRWGGSGLGLALSSYYLTAWGTTPKNKVAQSASFRFAALGDVGTGKAGQNAIAQVMNDYYRQEPFELVLLTGDNIYENGEISKVGATFSKPYHFLRKQKVPFYAVLGNHDVRTNNGKDQVDFSSFNMAGRYYTFTHGIVQFFALDTNENADWSQQLIWLEQTLAESTATWKVVFGHHPLYSSGIHGSSPELIAKLSPLFVRHGVQLYINGHDHNYERSKPIKGTTYLTCGAGAKTRPVGSSKWTAHSAPRLSFATIDVRPNRLEIQGIGKNGEVFDRGQVFDT</sequence>
<evidence type="ECO:0000259" key="3">
    <source>
        <dbReference type="Pfam" id="PF00149"/>
    </source>
</evidence>
<dbReference type="Proteomes" id="UP000729733">
    <property type="component" value="Unassembled WGS sequence"/>
</dbReference>
<protein>
    <submittedName>
        <fullName evidence="4">Metallophosphoesterase</fullName>
    </submittedName>
</protein>